<protein>
    <submittedName>
        <fullName evidence="1">Uncharacterized protein</fullName>
    </submittedName>
</protein>
<organism evidence="1 2">
    <name type="scientific">Streptomyces chiangmaiensis</name>
    <dbReference type="NCBI Taxonomy" id="766497"/>
    <lineage>
        <taxon>Bacteria</taxon>
        <taxon>Bacillati</taxon>
        <taxon>Actinomycetota</taxon>
        <taxon>Actinomycetes</taxon>
        <taxon>Kitasatosporales</taxon>
        <taxon>Streptomycetaceae</taxon>
        <taxon>Streptomyces</taxon>
    </lineage>
</organism>
<proteinExistence type="predicted"/>
<gene>
    <name evidence="1" type="ORF">VXC91_39655</name>
</gene>
<dbReference type="Proteomes" id="UP001333996">
    <property type="component" value="Unassembled WGS sequence"/>
</dbReference>
<comment type="caution">
    <text evidence="1">The sequence shown here is derived from an EMBL/GenBank/DDBJ whole genome shotgun (WGS) entry which is preliminary data.</text>
</comment>
<name>A0ABU7FUS5_9ACTN</name>
<evidence type="ECO:0000313" key="2">
    <source>
        <dbReference type="Proteomes" id="UP001333996"/>
    </source>
</evidence>
<sequence length="125" mass="13685">MSLSVDVFVVGEDDKMNLLDVPDGSSDLGGFERWRTSVWGSEAVHSLGARFFPILARGDLTVAPDQVADFLDECALIRSNLELVAPSADPAKSHAEYVRQISERLRNIEDAAERAQSVRGGVVIW</sequence>
<accession>A0ABU7FUS5</accession>
<reference evidence="1" key="1">
    <citation type="submission" date="2024-01" db="EMBL/GenBank/DDBJ databases">
        <title>First draft genome sequence data of TA4-1, the type strain of Gram-positive actinobacterium Streptomyces chiangmaiensis.</title>
        <authorList>
            <person name="Yasawong M."/>
            <person name="Nantapong N."/>
        </authorList>
    </citation>
    <scope>NUCLEOTIDE SEQUENCE</scope>
    <source>
        <strain evidence="1">TA4-1</strain>
    </source>
</reference>
<dbReference type="EMBL" id="JAYWVC010000277">
    <property type="protein sequence ID" value="MED7827846.1"/>
    <property type="molecule type" value="Genomic_DNA"/>
</dbReference>
<evidence type="ECO:0000313" key="1">
    <source>
        <dbReference type="EMBL" id="MED7827846.1"/>
    </source>
</evidence>
<dbReference type="RefSeq" id="WP_329512213.1">
    <property type="nucleotide sequence ID" value="NZ_BAAAYZ010000083.1"/>
</dbReference>
<keyword evidence="2" id="KW-1185">Reference proteome</keyword>